<comment type="caution">
    <text evidence="2">The sequence shown here is derived from an EMBL/GenBank/DDBJ whole genome shotgun (WGS) entry which is preliminary data.</text>
</comment>
<keyword evidence="3" id="KW-1185">Reference proteome</keyword>
<evidence type="ECO:0000313" key="2">
    <source>
        <dbReference type="EMBL" id="CAB9498280.1"/>
    </source>
</evidence>
<sequence length="218" mass="23479">MAAVLCGGISKLCQGGCECVGHICLLPSKICGACCEGLGQCCKESRRLVARCCSSRFSCHISVTCILNLPPIILGLSDLPNAIDGCAGSLWLLIFWLLSLVHIVAAFYMAYAVEKDDSILPQTGFQRTAVGGANRMWKLFCYDYWMAAYILIACGYVTWLVLGGAWYAMGSGNMDDDSGSCHEDIMQRVEIAYGFGWAFIFLGGCGLCCSMCCGVCVN</sequence>
<evidence type="ECO:0000256" key="1">
    <source>
        <dbReference type="SAM" id="Phobius"/>
    </source>
</evidence>
<feature type="transmembrane region" description="Helical" evidence="1">
    <location>
        <begin position="144"/>
        <end position="169"/>
    </location>
</feature>
<dbReference type="Proteomes" id="UP001153069">
    <property type="component" value="Unassembled WGS sequence"/>
</dbReference>
<feature type="transmembrane region" description="Helical" evidence="1">
    <location>
        <begin position="89"/>
        <end position="111"/>
    </location>
</feature>
<keyword evidence="1" id="KW-1133">Transmembrane helix</keyword>
<dbReference type="AlphaFoldDB" id="A0A9N8H3V7"/>
<protein>
    <submittedName>
        <fullName evidence="2">Uncharacterized protein</fullName>
    </submittedName>
</protein>
<feature type="transmembrane region" description="Helical" evidence="1">
    <location>
        <begin position="57"/>
        <end position="77"/>
    </location>
</feature>
<keyword evidence="1" id="KW-0472">Membrane</keyword>
<reference evidence="2" key="1">
    <citation type="submission" date="2020-06" db="EMBL/GenBank/DDBJ databases">
        <authorList>
            <consortium name="Plant Systems Biology data submission"/>
        </authorList>
    </citation>
    <scope>NUCLEOTIDE SEQUENCE</scope>
    <source>
        <strain evidence="2">D6</strain>
    </source>
</reference>
<dbReference type="OrthoDB" id="54711at2759"/>
<feature type="transmembrane region" description="Helical" evidence="1">
    <location>
        <begin position="195"/>
        <end position="217"/>
    </location>
</feature>
<name>A0A9N8H3V7_9STRA</name>
<keyword evidence="1" id="KW-0812">Transmembrane</keyword>
<proteinExistence type="predicted"/>
<organism evidence="2 3">
    <name type="scientific">Seminavis robusta</name>
    <dbReference type="NCBI Taxonomy" id="568900"/>
    <lineage>
        <taxon>Eukaryota</taxon>
        <taxon>Sar</taxon>
        <taxon>Stramenopiles</taxon>
        <taxon>Ochrophyta</taxon>
        <taxon>Bacillariophyta</taxon>
        <taxon>Bacillariophyceae</taxon>
        <taxon>Bacillariophycidae</taxon>
        <taxon>Naviculales</taxon>
        <taxon>Naviculaceae</taxon>
        <taxon>Seminavis</taxon>
    </lineage>
</organism>
<gene>
    <name evidence="2" type="ORF">SEMRO_34_G022130.1</name>
</gene>
<dbReference type="EMBL" id="CAICTM010000034">
    <property type="protein sequence ID" value="CAB9498280.1"/>
    <property type="molecule type" value="Genomic_DNA"/>
</dbReference>
<evidence type="ECO:0000313" key="3">
    <source>
        <dbReference type="Proteomes" id="UP001153069"/>
    </source>
</evidence>
<accession>A0A9N8H3V7</accession>